<dbReference type="PANTHER" id="PTHR45784:SF3">
    <property type="entry name" value="C-TYPE LECTIN DOMAIN FAMILY 4 MEMBER K-LIKE-RELATED"/>
    <property type="match status" value="1"/>
</dbReference>
<dbReference type="PROSITE" id="PS50041">
    <property type="entry name" value="C_TYPE_LECTIN_2"/>
    <property type="match status" value="3"/>
</dbReference>
<feature type="domain" description="C-type lectin" evidence="1">
    <location>
        <begin position="114"/>
        <end position="233"/>
    </location>
</feature>
<dbReference type="InterPro" id="IPR016186">
    <property type="entry name" value="C-type_lectin-like/link_sf"/>
</dbReference>
<accession>A0A8T0B1D4</accession>
<dbReference type="InterPro" id="IPR016187">
    <property type="entry name" value="CTDL_fold"/>
</dbReference>
<dbReference type="Gene3D" id="3.10.100.10">
    <property type="entry name" value="Mannose-Binding Protein A, subunit A"/>
    <property type="match status" value="3"/>
</dbReference>
<protein>
    <recommendedName>
        <fullName evidence="1">C-type lectin domain-containing protein</fullName>
    </recommendedName>
</protein>
<dbReference type="CDD" id="cd00037">
    <property type="entry name" value="CLECT"/>
    <property type="match status" value="1"/>
</dbReference>
<organism evidence="2 3">
    <name type="scientific">Silurus meridionalis</name>
    <name type="common">Southern catfish</name>
    <name type="synonym">Silurus soldatovi meridionalis</name>
    <dbReference type="NCBI Taxonomy" id="175797"/>
    <lineage>
        <taxon>Eukaryota</taxon>
        <taxon>Metazoa</taxon>
        <taxon>Chordata</taxon>
        <taxon>Craniata</taxon>
        <taxon>Vertebrata</taxon>
        <taxon>Euteleostomi</taxon>
        <taxon>Actinopterygii</taxon>
        <taxon>Neopterygii</taxon>
        <taxon>Teleostei</taxon>
        <taxon>Ostariophysi</taxon>
        <taxon>Siluriformes</taxon>
        <taxon>Siluridae</taxon>
        <taxon>Silurus</taxon>
    </lineage>
</organism>
<feature type="non-terminal residue" evidence="2">
    <location>
        <position position="1"/>
    </location>
</feature>
<dbReference type="EMBL" id="JABFDY010000013">
    <property type="protein sequence ID" value="KAF7699341.1"/>
    <property type="molecule type" value="Genomic_DNA"/>
</dbReference>
<feature type="domain" description="C-type lectin" evidence="1">
    <location>
        <begin position="228"/>
        <end position="341"/>
    </location>
</feature>
<comment type="caution">
    <text evidence="2">The sequence shown here is derived from an EMBL/GenBank/DDBJ whole genome shotgun (WGS) entry which is preliminary data.</text>
</comment>
<dbReference type="Proteomes" id="UP000606274">
    <property type="component" value="Unassembled WGS sequence"/>
</dbReference>
<gene>
    <name evidence="2" type="ORF">HF521_004083</name>
</gene>
<keyword evidence="3" id="KW-1185">Reference proteome</keyword>
<dbReference type="SMART" id="SM00034">
    <property type="entry name" value="CLECT"/>
    <property type="match status" value="3"/>
</dbReference>
<evidence type="ECO:0000259" key="1">
    <source>
        <dbReference type="PROSITE" id="PS50041"/>
    </source>
</evidence>
<feature type="domain" description="C-type lectin" evidence="1">
    <location>
        <begin position="9"/>
        <end position="119"/>
    </location>
</feature>
<dbReference type="AlphaFoldDB" id="A0A8T0B1D4"/>
<evidence type="ECO:0000313" key="3">
    <source>
        <dbReference type="Proteomes" id="UP000606274"/>
    </source>
</evidence>
<dbReference type="PANTHER" id="PTHR45784">
    <property type="entry name" value="C-TYPE LECTIN DOMAIN FAMILY 20 MEMBER A-RELATED"/>
    <property type="match status" value="1"/>
</dbReference>
<evidence type="ECO:0000313" key="2">
    <source>
        <dbReference type="EMBL" id="KAF7699341.1"/>
    </source>
</evidence>
<dbReference type="Pfam" id="PF00059">
    <property type="entry name" value="Lectin_C"/>
    <property type="match status" value="3"/>
</dbReference>
<sequence>FAGSVIREYIYYPYGTQFVAARSYCTQNYRDLASITTAEEQQRILKVFGNNNDPIWIGLNWNYDHSNWQWTDGQLVSFSQWFSGFPIIGDSYNPNNCVFLKQQEWRNTNYWNVYPFYCYRYLILVNESKTWVEALQSYCTQNYRDLASITTAEEQQRILKVFGNNNDPIWIGLYWNYDHSNWQWTDGQLVSFSKWFSGFPINGYFNYPNNCGYLTQQGWKNTNYWNVYPFYCYRYLILVNESKTWVEALQYCTTNYKGFASLPSTTQMLQAKTEMVLTQTESVWTGLRFMDGKWFWVNGEPVENRDSLLPYPAHPYRCGALNNMTNVWENRNCNETLNFLC</sequence>
<reference evidence="2" key="1">
    <citation type="submission" date="2020-08" db="EMBL/GenBank/DDBJ databases">
        <title>Chromosome-level assembly of Southern catfish (Silurus meridionalis) provides insights into visual adaptation to the nocturnal and benthic lifestyles.</title>
        <authorList>
            <person name="Zhang Y."/>
            <person name="Wang D."/>
            <person name="Peng Z."/>
        </authorList>
    </citation>
    <scope>NUCLEOTIDE SEQUENCE</scope>
    <source>
        <strain evidence="2">SWU-2019-XX</strain>
        <tissue evidence="2">Muscle</tissue>
    </source>
</reference>
<dbReference type="InterPro" id="IPR001304">
    <property type="entry name" value="C-type_lectin-like"/>
</dbReference>
<name>A0A8T0B1D4_SILME</name>
<proteinExistence type="predicted"/>
<feature type="non-terminal residue" evidence="2">
    <location>
        <position position="341"/>
    </location>
</feature>
<dbReference type="SUPFAM" id="SSF56436">
    <property type="entry name" value="C-type lectin-like"/>
    <property type="match status" value="3"/>
</dbReference>